<keyword evidence="3" id="KW-0238">DNA-binding</keyword>
<reference evidence="7" key="1">
    <citation type="journal article" date="2010" name="PLoS ONE">
        <title>The complete genome sequence of Cupriavidus metallidurans strain CH34, a master survivalist in harsh and anthropogenic environments.</title>
        <authorList>
            <person name="Janssen P.J."/>
            <person name="Van Houdt R."/>
            <person name="Moors H."/>
            <person name="Monsieurs P."/>
            <person name="Morin N."/>
            <person name="Michaux A."/>
            <person name="Benotmane M.A."/>
            <person name="Leys N."/>
            <person name="Vallaeys T."/>
            <person name="Lapidus A."/>
            <person name="Monchy S."/>
            <person name="Medigue C."/>
            <person name="Taghavi S."/>
            <person name="McCorkle S."/>
            <person name="Dunn J."/>
            <person name="van der Lelie D."/>
            <person name="Mergeay M."/>
        </authorList>
    </citation>
    <scope>NUCLEOTIDE SEQUENCE [LARGE SCALE GENOMIC DNA]</scope>
    <source>
        <strain evidence="7">ATCC 43123 / DSM 2839 / NBRC 102507 / CH34</strain>
    </source>
</reference>
<dbReference type="CDD" id="cd08448">
    <property type="entry name" value="PBP2_LTTR_aromatics_like_2"/>
    <property type="match status" value="1"/>
</dbReference>
<dbReference type="FunFam" id="1.10.10.10:FF:000001">
    <property type="entry name" value="LysR family transcriptional regulator"/>
    <property type="match status" value="1"/>
</dbReference>
<comment type="similarity">
    <text evidence="1">Belongs to the LysR transcriptional regulatory family.</text>
</comment>
<name>Q1LGR3_CUPMC</name>
<dbReference type="Pfam" id="PF00126">
    <property type="entry name" value="HTH_1"/>
    <property type="match status" value="1"/>
</dbReference>
<dbReference type="PROSITE" id="PS50931">
    <property type="entry name" value="HTH_LYSR"/>
    <property type="match status" value="1"/>
</dbReference>
<proteinExistence type="inferred from homology"/>
<keyword evidence="4" id="KW-0804">Transcription</keyword>
<dbReference type="Gene3D" id="3.40.190.10">
    <property type="entry name" value="Periplasmic binding protein-like II"/>
    <property type="match status" value="2"/>
</dbReference>
<evidence type="ECO:0000256" key="1">
    <source>
        <dbReference type="ARBA" id="ARBA00009437"/>
    </source>
</evidence>
<evidence type="ECO:0000259" key="5">
    <source>
        <dbReference type="PROSITE" id="PS50931"/>
    </source>
</evidence>
<keyword evidence="7" id="KW-1185">Reference proteome</keyword>
<protein>
    <submittedName>
        <fullName evidence="6">Transcriptional regulator, LysR family</fullName>
    </submittedName>
</protein>
<dbReference type="AlphaFoldDB" id="Q1LGR3"/>
<dbReference type="KEGG" id="rme:Rmet_3793"/>
<dbReference type="PRINTS" id="PR00039">
    <property type="entry name" value="HTHLYSR"/>
</dbReference>
<dbReference type="eggNOG" id="COG0583">
    <property type="taxonomic scope" value="Bacteria"/>
</dbReference>
<evidence type="ECO:0000313" key="7">
    <source>
        <dbReference type="Proteomes" id="UP000002429"/>
    </source>
</evidence>
<dbReference type="HOGENOM" id="CLU_039613_6_4_4"/>
<organism evidence="6 7">
    <name type="scientific">Cupriavidus metallidurans (strain ATCC 43123 / DSM 2839 / NBRC 102507 / CH34)</name>
    <name type="common">Ralstonia metallidurans</name>
    <dbReference type="NCBI Taxonomy" id="266264"/>
    <lineage>
        <taxon>Bacteria</taxon>
        <taxon>Pseudomonadati</taxon>
        <taxon>Pseudomonadota</taxon>
        <taxon>Betaproteobacteria</taxon>
        <taxon>Burkholderiales</taxon>
        <taxon>Burkholderiaceae</taxon>
        <taxon>Cupriavidus</taxon>
    </lineage>
</organism>
<dbReference type="Gene3D" id="1.10.10.10">
    <property type="entry name" value="Winged helix-like DNA-binding domain superfamily/Winged helix DNA-binding domain"/>
    <property type="match status" value="1"/>
</dbReference>
<keyword evidence="6" id="KW-0614">Plasmid</keyword>
<dbReference type="SUPFAM" id="SSF46785">
    <property type="entry name" value="Winged helix' DNA-binding domain"/>
    <property type="match status" value="1"/>
</dbReference>
<evidence type="ECO:0000256" key="2">
    <source>
        <dbReference type="ARBA" id="ARBA00023015"/>
    </source>
</evidence>
<gene>
    <name evidence="6" type="ordered locus">Rmet_3793</name>
</gene>
<dbReference type="Pfam" id="PF03466">
    <property type="entry name" value="LysR_substrate"/>
    <property type="match status" value="1"/>
</dbReference>
<evidence type="ECO:0000256" key="4">
    <source>
        <dbReference type="ARBA" id="ARBA00023163"/>
    </source>
</evidence>
<evidence type="ECO:0000256" key="3">
    <source>
        <dbReference type="ARBA" id="ARBA00023125"/>
    </source>
</evidence>
<sequence length="304" mass="33337">MDLRQLRYFVALAEELHFGRAAARLAITQPPLSFNIAKLEASLGVQLLQRTTREVALTAAGKEIYKEALKILALTANARELAGRAARGEIGAVHVGFVGSAVLTPLGERIRAFGAIHPDVDVVLHELNSFEQIDALQARHIDIGIIHPRVIPNGIASHSLHGEHFICLLPADHPLARDRTIDVRELRHDDFVLFPRHFSPEFHDQIVALCASVGFTPNIRHQVRHMLTIATLVAKRFGVSIVPRSVDVVTLPNLACRPLGKQATPSELVGIWRDDEQGSAVLSMLHALGAPVQQRELANSPRLA</sequence>
<accession>Q1LGR3</accession>
<dbReference type="EMBL" id="CP000353">
    <property type="protein sequence ID" value="ABF10663.1"/>
    <property type="molecule type" value="Genomic_DNA"/>
</dbReference>
<dbReference type="InterPro" id="IPR036388">
    <property type="entry name" value="WH-like_DNA-bd_sf"/>
</dbReference>
<dbReference type="Proteomes" id="UP000002429">
    <property type="component" value="Plasmid megaplasmid"/>
</dbReference>
<dbReference type="PANTHER" id="PTHR30346">
    <property type="entry name" value="TRANSCRIPTIONAL DUAL REGULATOR HCAR-RELATED"/>
    <property type="match status" value="1"/>
</dbReference>
<dbReference type="RefSeq" id="WP_011518311.1">
    <property type="nucleotide sequence ID" value="NC_007974.2"/>
</dbReference>
<keyword evidence="2" id="KW-0805">Transcription regulation</keyword>
<geneLocation type="plasmid" evidence="6 7">
    <name>megaplasmid</name>
</geneLocation>
<dbReference type="InterPro" id="IPR005119">
    <property type="entry name" value="LysR_subst-bd"/>
</dbReference>
<dbReference type="PANTHER" id="PTHR30346:SF0">
    <property type="entry name" value="HCA OPERON TRANSCRIPTIONAL ACTIVATOR HCAR"/>
    <property type="match status" value="1"/>
</dbReference>
<dbReference type="GO" id="GO:0032993">
    <property type="term" value="C:protein-DNA complex"/>
    <property type="evidence" value="ECO:0007669"/>
    <property type="project" value="TreeGrafter"/>
</dbReference>
<dbReference type="InterPro" id="IPR036390">
    <property type="entry name" value="WH_DNA-bd_sf"/>
</dbReference>
<dbReference type="GO" id="GO:0003700">
    <property type="term" value="F:DNA-binding transcription factor activity"/>
    <property type="evidence" value="ECO:0007669"/>
    <property type="project" value="InterPro"/>
</dbReference>
<dbReference type="InterPro" id="IPR000847">
    <property type="entry name" value="LysR_HTH_N"/>
</dbReference>
<dbReference type="SUPFAM" id="SSF53850">
    <property type="entry name" value="Periplasmic binding protein-like II"/>
    <property type="match status" value="1"/>
</dbReference>
<dbReference type="GO" id="GO:0003677">
    <property type="term" value="F:DNA binding"/>
    <property type="evidence" value="ECO:0007669"/>
    <property type="project" value="UniProtKB-KW"/>
</dbReference>
<feature type="domain" description="HTH lysR-type" evidence="5">
    <location>
        <begin position="1"/>
        <end position="58"/>
    </location>
</feature>
<evidence type="ECO:0000313" key="6">
    <source>
        <dbReference type="EMBL" id="ABF10663.1"/>
    </source>
</evidence>